<sequence>EVQRDIESSFRGFYTALRRLRDKLGRWSEDVAGGNVYHAPEKVSEEINTMIGPLFPALLSVNVHAPEPRKRELEELKHFILVSIIVISPAAALNQLSKMVYSNCFSIFQRVELAKAVGEAAQHLSRVETRLDSNQMSKQLKNDESCKMAKRIYPPIPVPRKTTTIGLFEGKNTRRWGNAVTHRVNKSEKLFVNLLADVAHLFIASLLTKSEDDHFSFFRDSDPYVSAEVLRSISVVVQCVASNRHIAPVLCENIMPFVLTVVSQHPLPTIRRQCWILAGEVMRSWCGAGPLISYNDASVRPYGGLIYSSSLTFSQEWKSAQRALESTFSLKEDPLSADVAIIVLADLQDIVAATLDFENMKSRAVVPKRIVITTTSGEGV</sequence>
<dbReference type="VEuPathDB" id="TriTrypDB:TvY486_0500190"/>
<evidence type="ECO:0000313" key="1">
    <source>
        <dbReference type="EMBL" id="CCC47810.1"/>
    </source>
</evidence>
<dbReference type="PANTHER" id="PTHR15830:SF10">
    <property type="entry name" value="TELOMERE LENGTH REGULATION PROTEIN TEL2 HOMOLOG"/>
    <property type="match status" value="1"/>
</dbReference>
<dbReference type="GO" id="GO:0051083">
    <property type="term" value="P:'de novo' cotranslational protein folding"/>
    <property type="evidence" value="ECO:0007669"/>
    <property type="project" value="TreeGrafter"/>
</dbReference>
<dbReference type="InterPro" id="IPR051970">
    <property type="entry name" value="TEL2_Regulation"/>
</dbReference>
<dbReference type="EMBL" id="HE573021">
    <property type="protein sequence ID" value="CCC47810.1"/>
    <property type="molecule type" value="Genomic_DNA"/>
</dbReference>
<feature type="non-terminal residue" evidence="1">
    <location>
        <position position="1"/>
    </location>
</feature>
<proteinExistence type="predicted"/>
<dbReference type="InterPro" id="IPR038528">
    <property type="entry name" value="TEL2_C_sf"/>
</dbReference>
<dbReference type="PANTHER" id="PTHR15830">
    <property type="entry name" value="TELOMERE LENGTH REGULATION PROTEIN TEL2 FAMILY MEMBER"/>
    <property type="match status" value="1"/>
</dbReference>
<evidence type="ECO:0008006" key="2">
    <source>
        <dbReference type="Google" id="ProtNLM"/>
    </source>
</evidence>
<dbReference type="AlphaFoldDB" id="G0TV44"/>
<protein>
    <recommendedName>
        <fullName evidence="2">Telomere length regulation protein conserved domain-containing protein</fullName>
    </recommendedName>
</protein>
<gene>
    <name evidence="1" type="ORF">TVY486_0500190</name>
</gene>
<dbReference type="GO" id="GO:0051879">
    <property type="term" value="F:Hsp90 protein binding"/>
    <property type="evidence" value="ECO:0007669"/>
    <property type="project" value="TreeGrafter"/>
</dbReference>
<dbReference type="GO" id="GO:0005829">
    <property type="term" value="C:cytosol"/>
    <property type="evidence" value="ECO:0007669"/>
    <property type="project" value="TreeGrafter"/>
</dbReference>
<reference evidence="1" key="1">
    <citation type="journal article" date="2012" name="Proc. Natl. Acad. Sci. U.S.A.">
        <title>Antigenic diversity is generated by distinct evolutionary mechanisms in African trypanosome species.</title>
        <authorList>
            <person name="Jackson A.P."/>
            <person name="Berry A."/>
            <person name="Aslett M."/>
            <person name="Allison H.C."/>
            <person name="Burton P."/>
            <person name="Vavrova-Anderson J."/>
            <person name="Brown R."/>
            <person name="Browne H."/>
            <person name="Corton N."/>
            <person name="Hauser H."/>
            <person name="Gamble J."/>
            <person name="Gilderthorp R."/>
            <person name="Marcello L."/>
            <person name="McQuillan J."/>
            <person name="Otto T.D."/>
            <person name="Quail M.A."/>
            <person name="Sanders M.J."/>
            <person name="van Tonder A."/>
            <person name="Ginger M.L."/>
            <person name="Field M.C."/>
            <person name="Barry J.D."/>
            <person name="Hertz-Fowler C."/>
            <person name="Berriman M."/>
        </authorList>
    </citation>
    <scope>NUCLEOTIDE SEQUENCE</scope>
    <source>
        <strain evidence="1">Y486</strain>
    </source>
</reference>
<name>G0TV44_TRYVY</name>
<accession>G0TV44</accession>
<dbReference type="Gene3D" id="1.25.40.720">
    <property type="entry name" value="Telomere length regulation protein 2, C-terminal domain"/>
    <property type="match status" value="1"/>
</dbReference>
<organism evidence="1">
    <name type="scientific">Trypanosoma vivax (strain Y486)</name>
    <dbReference type="NCBI Taxonomy" id="1055687"/>
    <lineage>
        <taxon>Eukaryota</taxon>
        <taxon>Discoba</taxon>
        <taxon>Euglenozoa</taxon>
        <taxon>Kinetoplastea</taxon>
        <taxon>Metakinetoplastina</taxon>
        <taxon>Trypanosomatida</taxon>
        <taxon>Trypanosomatidae</taxon>
        <taxon>Trypanosoma</taxon>
        <taxon>Duttonella</taxon>
    </lineage>
</organism>
<dbReference type="GO" id="GO:0042162">
    <property type="term" value="F:telomeric DNA binding"/>
    <property type="evidence" value="ECO:0007669"/>
    <property type="project" value="TreeGrafter"/>
</dbReference>